<accession>W2IA24</accession>
<dbReference type="AlphaFoldDB" id="W2IA24"/>
<dbReference type="Proteomes" id="UP000053864">
    <property type="component" value="Unassembled WGS sequence"/>
</dbReference>
<sequence length="370" mass="41357">MSNFMGYFLPNRETSSMLFDNQLQTGRLKRLIRRAKPAASATPPINPEESKATITLHFLNRMAKKSVLSSSREMLPVQRSQRVHLCQQSALLPSGHLRPTAQLSSRKVWRGPQQLQVKRSRSRWFFAPRTCQPGPSDARCFNKPVFKYASHASSGVAMRKYNVMKHPSSPDTKRQESSKRHAIPVVSKNPAIVNENSVSAEIAPVRPASAVADRFHATIPVPFSLRKIYSTFSTNFNRKHWPLDQGRSTRPHGNDGQSGAPPTVSMNGYTQKCNNSPFSSPYLQSTTGTRPRQRQENHYPRKPCCPLLATSLGIISEKEAIRSASTLDTSWPCTGCKGCHHRQGKSSQSHLQFSEHFVHDATSEQPTIAC</sequence>
<evidence type="ECO:0000313" key="2">
    <source>
        <dbReference type="EMBL" id="ETL31041.1"/>
    </source>
</evidence>
<feature type="compositionally biased region" description="Polar residues" evidence="1">
    <location>
        <begin position="264"/>
        <end position="290"/>
    </location>
</feature>
<evidence type="ECO:0000256" key="1">
    <source>
        <dbReference type="SAM" id="MobiDB-lite"/>
    </source>
</evidence>
<protein>
    <submittedName>
        <fullName evidence="2">Uncharacterized protein</fullName>
    </submittedName>
</protein>
<name>W2IA24_PHYNI</name>
<proteinExistence type="predicted"/>
<dbReference type="EMBL" id="KI675136">
    <property type="protein sequence ID" value="ETL31041.1"/>
    <property type="molecule type" value="Genomic_DNA"/>
</dbReference>
<gene>
    <name evidence="2" type="ORF">L916_16048</name>
</gene>
<reference evidence="2" key="1">
    <citation type="submission" date="2013-11" db="EMBL/GenBank/DDBJ databases">
        <title>The Genome Sequence of Phytophthora parasitica CJ05E6.</title>
        <authorList>
            <consortium name="The Broad Institute Genomics Platform"/>
            <person name="Russ C."/>
            <person name="Tyler B."/>
            <person name="Panabieres F."/>
            <person name="Shan W."/>
            <person name="Tripathy S."/>
            <person name="Grunwald N."/>
            <person name="Machado M."/>
            <person name="Johnson C.S."/>
            <person name="Arredondo F."/>
            <person name="Hong C."/>
            <person name="Coffey M."/>
            <person name="Young S.K."/>
            <person name="Zeng Q."/>
            <person name="Gargeya S."/>
            <person name="Fitzgerald M."/>
            <person name="Abouelleil A."/>
            <person name="Alvarado L."/>
            <person name="Chapman S.B."/>
            <person name="Gainer-Dewar J."/>
            <person name="Goldberg J."/>
            <person name="Griggs A."/>
            <person name="Gujja S."/>
            <person name="Hansen M."/>
            <person name="Howarth C."/>
            <person name="Imamovic A."/>
            <person name="Ireland A."/>
            <person name="Larimer J."/>
            <person name="McCowan C."/>
            <person name="Murphy C."/>
            <person name="Pearson M."/>
            <person name="Poon T.W."/>
            <person name="Priest M."/>
            <person name="Roberts A."/>
            <person name="Saif S."/>
            <person name="Shea T."/>
            <person name="Sykes S."/>
            <person name="Wortman J."/>
            <person name="Nusbaum C."/>
            <person name="Birren B."/>
        </authorList>
    </citation>
    <scope>NUCLEOTIDE SEQUENCE [LARGE SCALE GENOMIC DNA]</scope>
    <source>
        <strain evidence="2">CJ05E6</strain>
    </source>
</reference>
<feature type="region of interest" description="Disordered" evidence="1">
    <location>
        <begin position="239"/>
        <end position="302"/>
    </location>
</feature>
<organism evidence="2">
    <name type="scientific">Phytophthora nicotianae</name>
    <name type="common">Potato buckeye rot agent</name>
    <name type="synonym">Phytophthora parasitica</name>
    <dbReference type="NCBI Taxonomy" id="4792"/>
    <lineage>
        <taxon>Eukaryota</taxon>
        <taxon>Sar</taxon>
        <taxon>Stramenopiles</taxon>
        <taxon>Oomycota</taxon>
        <taxon>Peronosporomycetes</taxon>
        <taxon>Peronosporales</taxon>
        <taxon>Peronosporaceae</taxon>
        <taxon>Phytophthora</taxon>
    </lineage>
</organism>